<proteinExistence type="inferred from homology"/>
<dbReference type="Pfam" id="PF04145">
    <property type="entry name" value="Ctr"/>
    <property type="match status" value="1"/>
</dbReference>
<sequence length="189" mass="20683">MDHSHMDHGDMGHGGGQCVTNMLFTWSTTNMCIIFPEWRIQGTGSLIASLFAIILLTSGYEAVRSFTRLYEASHAQRLKGFSSAVLIVDENAGPEITPGNATLEEPRRGGLARFTNSLLVGRDSKQAVERRGRLIMATLYAVQVFYSFFIMLLFMTYNGWVMLSVAVGAFVGYLVFGGDAPATKSAACH</sequence>
<name>A0A225AFW0_TALAT</name>
<reference evidence="5 6" key="1">
    <citation type="submission" date="2015-06" db="EMBL/GenBank/DDBJ databases">
        <title>Talaromyces atroroseus IBT 11181 draft genome.</title>
        <authorList>
            <person name="Rasmussen K.B."/>
            <person name="Rasmussen S."/>
            <person name="Petersen B."/>
            <person name="Sicheritz-Ponten T."/>
            <person name="Mortensen U.H."/>
            <person name="Thrane U."/>
        </authorList>
    </citation>
    <scope>NUCLEOTIDE SEQUENCE [LARGE SCALE GENOMIC DNA]</scope>
    <source>
        <strain evidence="5 6">IBT 11181</strain>
    </source>
</reference>
<comment type="subcellular location">
    <subcellularLocation>
        <location evidence="4">Membrane</location>
        <topology evidence="4">Multi-pass membrane protein</topology>
    </subcellularLocation>
</comment>
<keyword evidence="6" id="KW-1185">Reference proteome</keyword>
<keyword evidence="4" id="KW-0186">Copper</keyword>
<keyword evidence="3 4" id="KW-0472">Membrane</keyword>
<keyword evidence="2 4" id="KW-1133">Transmembrane helix</keyword>
<dbReference type="OrthoDB" id="161814at2759"/>
<keyword evidence="4" id="KW-0187">Copper transport</keyword>
<dbReference type="AlphaFoldDB" id="A0A225AFW0"/>
<protein>
    <recommendedName>
        <fullName evidence="4">Copper transport protein</fullName>
    </recommendedName>
</protein>
<feature type="transmembrane region" description="Helical" evidence="4">
    <location>
        <begin position="160"/>
        <end position="176"/>
    </location>
</feature>
<evidence type="ECO:0000256" key="2">
    <source>
        <dbReference type="ARBA" id="ARBA00022989"/>
    </source>
</evidence>
<dbReference type="GO" id="GO:0016020">
    <property type="term" value="C:membrane"/>
    <property type="evidence" value="ECO:0007669"/>
    <property type="project" value="UniProtKB-SubCell"/>
</dbReference>
<dbReference type="PANTHER" id="PTHR12483:SF115">
    <property type="entry name" value="COPPER TRANSPORT PROTEIN"/>
    <property type="match status" value="1"/>
</dbReference>
<comment type="similarity">
    <text evidence="4">Belongs to the copper transporter (Ctr) (TC 1.A.56) family. SLC31A subfamily.</text>
</comment>
<keyword evidence="4" id="KW-0813">Transport</keyword>
<dbReference type="Proteomes" id="UP000214365">
    <property type="component" value="Unassembled WGS sequence"/>
</dbReference>
<dbReference type="InterPro" id="IPR007274">
    <property type="entry name" value="Cop_transporter"/>
</dbReference>
<organism evidence="5 6">
    <name type="scientific">Talaromyces atroroseus</name>
    <dbReference type="NCBI Taxonomy" id="1441469"/>
    <lineage>
        <taxon>Eukaryota</taxon>
        <taxon>Fungi</taxon>
        <taxon>Dikarya</taxon>
        <taxon>Ascomycota</taxon>
        <taxon>Pezizomycotina</taxon>
        <taxon>Eurotiomycetes</taxon>
        <taxon>Eurotiomycetidae</taxon>
        <taxon>Eurotiales</taxon>
        <taxon>Trichocomaceae</taxon>
        <taxon>Talaromyces</taxon>
        <taxon>Talaromyces sect. Trachyspermi</taxon>
    </lineage>
</organism>
<evidence type="ECO:0000313" key="5">
    <source>
        <dbReference type="EMBL" id="OKL58033.1"/>
    </source>
</evidence>
<comment type="caution">
    <text evidence="5">The sequence shown here is derived from an EMBL/GenBank/DDBJ whole genome shotgun (WGS) entry which is preliminary data.</text>
</comment>
<feature type="transmembrane region" description="Helical" evidence="4">
    <location>
        <begin position="134"/>
        <end position="154"/>
    </location>
</feature>
<dbReference type="GO" id="GO:0005375">
    <property type="term" value="F:copper ion transmembrane transporter activity"/>
    <property type="evidence" value="ECO:0007669"/>
    <property type="project" value="UniProtKB-UniRule"/>
</dbReference>
<keyword evidence="4" id="KW-0406">Ion transport</keyword>
<gene>
    <name evidence="5" type="ORF">UA08_06745</name>
</gene>
<dbReference type="RefSeq" id="XP_020118154.1">
    <property type="nucleotide sequence ID" value="XM_020269056.1"/>
</dbReference>
<keyword evidence="1 4" id="KW-0812">Transmembrane</keyword>
<dbReference type="STRING" id="1441469.A0A225AFW0"/>
<dbReference type="GeneID" id="31006500"/>
<evidence type="ECO:0000313" key="6">
    <source>
        <dbReference type="Proteomes" id="UP000214365"/>
    </source>
</evidence>
<accession>A0A225AFW0</accession>
<evidence type="ECO:0000256" key="3">
    <source>
        <dbReference type="ARBA" id="ARBA00023136"/>
    </source>
</evidence>
<feature type="transmembrane region" description="Helical" evidence="4">
    <location>
        <begin position="45"/>
        <end position="63"/>
    </location>
</feature>
<evidence type="ECO:0000256" key="1">
    <source>
        <dbReference type="ARBA" id="ARBA00022692"/>
    </source>
</evidence>
<dbReference type="PANTHER" id="PTHR12483">
    <property type="entry name" value="SOLUTE CARRIER FAMILY 31 COPPER TRANSPORTERS"/>
    <property type="match status" value="1"/>
</dbReference>
<evidence type="ECO:0000256" key="4">
    <source>
        <dbReference type="RuleBase" id="RU367022"/>
    </source>
</evidence>
<dbReference type="EMBL" id="LFMY01000010">
    <property type="protein sequence ID" value="OKL58033.1"/>
    <property type="molecule type" value="Genomic_DNA"/>
</dbReference>